<dbReference type="InterPro" id="IPR024344">
    <property type="entry name" value="MDMPI_metal-binding"/>
</dbReference>
<dbReference type="InterPro" id="IPR017517">
    <property type="entry name" value="Maleyloyr_isom"/>
</dbReference>
<sequence>MVDDAAGSRTRWVSTERDALVATLRAADPDAPTLDEGWDVRRLVAHLVQREHDLVAALGDVVSRRGPGDEPGLTRLTGRARSPQGYAALVDRFAAGAPRWSPFSWAAEQTNLLEYVIHHEDVRRAGPDAAGPRPLPEAQQDAVWRQLGPFALSLRSAPVGVDLARPGGQVRHSRKRPTVTVTGEPVELALWTSGRTSVARVELDGEPDAVARLRRWAADR</sequence>
<dbReference type="STRING" id="546874.SAMN04488544_0306"/>
<dbReference type="GO" id="GO:0046872">
    <property type="term" value="F:metal ion binding"/>
    <property type="evidence" value="ECO:0007669"/>
    <property type="project" value="InterPro"/>
</dbReference>
<dbReference type="EMBL" id="LT629799">
    <property type="protein sequence ID" value="SDU81021.1"/>
    <property type="molecule type" value="Genomic_DNA"/>
</dbReference>
<dbReference type="NCBIfam" id="TIGR03085">
    <property type="entry name" value="TIGR03085 family metal-binding protein"/>
    <property type="match status" value="1"/>
</dbReference>
<name>A0A1H2LKC8_9ACTN</name>
<reference evidence="3" key="1">
    <citation type="submission" date="2016-10" db="EMBL/GenBank/DDBJ databases">
        <authorList>
            <person name="Varghese N."/>
            <person name="Submissions S."/>
        </authorList>
    </citation>
    <scope>NUCLEOTIDE SEQUENCE [LARGE SCALE GENOMIC DNA]</scope>
    <source>
        <strain evidence="3">DSM 21743</strain>
    </source>
</reference>
<dbReference type="InterPro" id="IPR034660">
    <property type="entry name" value="DinB/YfiT-like"/>
</dbReference>
<evidence type="ECO:0000313" key="2">
    <source>
        <dbReference type="EMBL" id="SDU81021.1"/>
    </source>
</evidence>
<dbReference type="RefSeq" id="WP_157719711.1">
    <property type="nucleotide sequence ID" value="NZ_LT629799.1"/>
</dbReference>
<dbReference type="AlphaFoldDB" id="A0A1H2LKC8"/>
<dbReference type="Pfam" id="PF11716">
    <property type="entry name" value="MDMPI_N"/>
    <property type="match status" value="1"/>
</dbReference>
<organism evidence="2 3">
    <name type="scientific">Microlunatus sagamiharensis</name>
    <dbReference type="NCBI Taxonomy" id="546874"/>
    <lineage>
        <taxon>Bacteria</taxon>
        <taxon>Bacillati</taxon>
        <taxon>Actinomycetota</taxon>
        <taxon>Actinomycetes</taxon>
        <taxon>Propionibacteriales</taxon>
        <taxon>Propionibacteriaceae</taxon>
        <taxon>Microlunatus</taxon>
    </lineage>
</organism>
<gene>
    <name evidence="2" type="ORF">SAMN04488544_0306</name>
</gene>
<dbReference type="InterPro" id="IPR017519">
    <property type="entry name" value="CHP03085"/>
</dbReference>
<accession>A0A1H2LKC8</accession>
<keyword evidence="3" id="KW-1185">Reference proteome</keyword>
<dbReference type="NCBIfam" id="TIGR03083">
    <property type="entry name" value="maleylpyruvate isomerase family mycothiol-dependent enzyme"/>
    <property type="match status" value="1"/>
</dbReference>
<evidence type="ECO:0000313" key="3">
    <source>
        <dbReference type="Proteomes" id="UP000198825"/>
    </source>
</evidence>
<evidence type="ECO:0000259" key="1">
    <source>
        <dbReference type="Pfam" id="PF11716"/>
    </source>
</evidence>
<feature type="domain" description="Mycothiol-dependent maleylpyruvate isomerase metal-binding" evidence="1">
    <location>
        <begin position="16"/>
        <end position="99"/>
    </location>
</feature>
<dbReference type="SUPFAM" id="SSF109854">
    <property type="entry name" value="DinB/YfiT-like putative metalloenzymes"/>
    <property type="match status" value="1"/>
</dbReference>
<protein>
    <submittedName>
        <fullName evidence="2">TIGR03085 family protein</fullName>
    </submittedName>
</protein>
<proteinExistence type="predicted"/>
<dbReference type="OrthoDB" id="3268903at2"/>
<dbReference type="Proteomes" id="UP000198825">
    <property type="component" value="Chromosome I"/>
</dbReference>